<dbReference type="Gene3D" id="3.40.50.300">
    <property type="entry name" value="P-loop containing nucleotide triphosphate hydrolases"/>
    <property type="match status" value="1"/>
</dbReference>
<organism evidence="1 2">
    <name type="scientific">Kineococcus glutinatus</name>
    <dbReference type="NCBI Taxonomy" id="1070872"/>
    <lineage>
        <taxon>Bacteria</taxon>
        <taxon>Bacillati</taxon>
        <taxon>Actinomycetota</taxon>
        <taxon>Actinomycetes</taxon>
        <taxon>Kineosporiales</taxon>
        <taxon>Kineosporiaceae</taxon>
        <taxon>Kineococcus</taxon>
    </lineage>
</organism>
<evidence type="ECO:0000313" key="1">
    <source>
        <dbReference type="EMBL" id="GAA4974611.1"/>
    </source>
</evidence>
<keyword evidence="1" id="KW-0067">ATP-binding</keyword>
<dbReference type="SUPFAM" id="SSF52540">
    <property type="entry name" value="P-loop containing nucleoside triphosphate hydrolases"/>
    <property type="match status" value="1"/>
</dbReference>
<evidence type="ECO:0000313" key="2">
    <source>
        <dbReference type="Proteomes" id="UP001501195"/>
    </source>
</evidence>
<accession>A0ABP9HMZ9</accession>
<name>A0ABP9HMZ9_9ACTN</name>
<comment type="caution">
    <text evidence="1">The sequence shown here is derived from an EMBL/GenBank/DDBJ whole genome shotgun (WGS) entry which is preliminary data.</text>
</comment>
<keyword evidence="1" id="KW-0547">Nucleotide-binding</keyword>
<dbReference type="GO" id="GO:0005524">
    <property type="term" value="F:ATP binding"/>
    <property type="evidence" value="ECO:0007669"/>
    <property type="project" value="UniProtKB-KW"/>
</dbReference>
<sequence length="674" mass="72570">MTPQLASRLAAARAEALVGRAAERSVLEAMLSGAADAPVVAYVHGPGGIGKSSLLRHAAHRAELAGRRAVRLDGRHLDAQPRRFERAAVPACHEPGAVLLVDSFEQSQPLEQWLRDAFLPRLADDAVVVLASRIAPDPEWFLDAGWAPLFAELAVRPLGVADSHALLAARGVADAQRDALVGFAGGSPLALSLAATVVAGGSDDVGTWSPTADVLTTLVDRLVGEVPSGAHRRALEVVAQARVTREPLLRTVLGEEVTASAFPWLRQLPYIEVTPEGLHPHDAVRATLAADLRWRDPERFADVHAEVSRAALQAVRTAGEDDAQSAVVDWLFLHRDQRGMGDVFDGQAHPHVEDTPLSPQDVPDVLRMEAEAQGATSAEVAAHWLRRQPEAFRVYRHLGTSAPVAFMAIFQLEGPLAEDRAADPALDAIWEHVDAGGPLAPGEHVAVFRYCTQPGWREGPSPVMTLVTRRAFAHAVRATGRAATYSVVTDAERWGGFLTDWGLQLVAQVPVGESVQHVYVQPGGGWVQGRVHAPVPAPREPVPPHVEDLPREVFDEGVLEALRTWRVPREFATSVLLRSRLVPSGSADPVSDLRRAFVAALDALQVDPAGVRAHEALDATYLSASRTHKAAARRLGVPYGTYRRHLVQAKERLVAQLWKQVGEGAAPTRESSAG</sequence>
<gene>
    <name evidence="1" type="ORF">GCM10023225_14710</name>
</gene>
<dbReference type="InterPro" id="IPR027417">
    <property type="entry name" value="P-loop_NTPase"/>
</dbReference>
<protein>
    <submittedName>
        <fullName evidence="1">ATP-binding protein</fullName>
    </submittedName>
</protein>
<keyword evidence="2" id="KW-1185">Reference proteome</keyword>
<reference evidence="2" key="1">
    <citation type="journal article" date="2019" name="Int. J. Syst. Evol. Microbiol.">
        <title>The Global Catalogue of Microorganisms (GCM) 10K type strain sequencing project: providing services to taxonomists for standard genome sequencing and annotation.</title>
        <authorList>
            <consortium name="The Broad Institute Genomics Platform"/>
            <consortium name="The Broad Institute Genome Sequencing Center for Infectious Disease"/>
            <person name="Wu L."/>
            <person name="Ma J."/>
        </authorList>
    </citation>
    <scope>NUCLEOTIDE SEQUENCE [LARGE SCALE GENOMIC DNA]</scope>
    <source>
        <strain evidence="2">JCM 18126</strain>
    </source>
</reference>
<proteinExistence type="predicted"/>
<dbReference type="EMBL" id="BAABIL010000193">
    <property type="protein sequence ID" value="GAA4974611.1"/>
    <property type="molecule type" value="Genomic_DNA"/>
</dbReference>
<dbReference type="Proteomes" id="UP001501195">
    <property type="component" value="Unassembled WGS sequence"/>
</dbReference>
<dbReference type="RefSeq" id="WP_345711787.1">
    <property type="nucleotide sequence ID" value="NZ_BAABIL010000193.1"/>
</dbReference>